<accession>A0A915L3E0</accession>
<organism evidence="1 2">
    <name type="scientific">Romanomermis culicivorax</name>
    <name type="common">Nematode worm</name>
    <dbReference type="NCBI Taxonomy" id="13658"/>
    <lineage>
        <taxon>Eukaryota</taxon>
        <taxon>Metazoa</taxon>
        <taxon>Ecdysozoa</taxon>
        <taxon>Nematoda</taxon>
        <taxon>Enoplea</taxon>
        <taxon>Dorylaimia</taxon>
        <taxon>Mermithida</taxon>
        <taxon>Mermithoidea</taxon>
        <taxon>Mermithidae</taxon>
        <taxon>Romanomermis</taxon>
    </lineage>
</organism>
<dbReference type="AlphaFoldDB" id="A0A915L3E0"/>
<name>A0A915L3E0_ROMCU</name>
<keyword evidence="1" id="KW-1185">Reference proteome</keyword>
<sequence>MSILFHILNEHIISSSRDRTMFTFVYEYFTTRSDGSNAHVESLRQFVKECLDFNVKMHLADGCVSMSVDMASA</sequence>
<reference evidence="2" key="1">
    <citation type="submission" date="2022-11" db="UniProtKB">
        <authorList>
            <consortium name="WormBaseParasite"/>
        </authorList>
    </citation>
    <scope>IDENTIFICATION</scope>
</reference>
<dbReference type="Proteomes" id="UP000887565">
    <property type="component" value="Unplaced"/>
</dbReference>
<proteinExistence type="predicted"/>
<evidence type="ECO:0000313" key="1">
    <source>
        <dbReference type="Proteomes" id="UP000887565"/>
    </source>
</evidence>
<evidence type="ECO:0000313" key="2">
    <source>
        <dbReference type="WBParaSite" id="nRc.2.0.1.t45588-RA"/>
    </source>
</evidence>
<protein>
    <submittedName>
        <fullName evidence="2">Uncharacterized protein</fullName>
    </submittedName>
</protein>
<dbReference type="WBParaSite" id="nRc.2.0.1.t45588-RA">
    <property type="protein sequence ID" value="nRc.2.0.1.t45588-RA"/>
    <property type="gene ID" value="nRc.2.0.1.g45588"/>
</dbReference>